<comment type="similarity">
    <text evidence="4">Belongs to the BamD family.</text>
</comment>
<evidence type="ECO:0000259" key="6">
    <source>
        <dbReference type="Pfam" id="PF13525"/>
    </source>
</evidence>
<comment type="subcellular location">
    <subcellularLocation>
        <location evidence="4">Cell outer membrane</location>
        <topology evidence="4">Lipid-anchor</topology>
    </subcellularLocation>
</comment>
<feature type="repeat" description="TPR" evidence="5">
    <location>
        <begin position="180"/>
        <end position="213"/>
    </location>
</feature>
<evidence type="ECO:0000313" key="8">
    <source>
        <dbReference type="Proteomes" id="UP000029672"/>
    </source>
</evidence>
<dbReference type="PROSITE" id="PS50005">
    <property type="entry name" value="TPR"/>
    <property type="match status" value="1"/>
</dbReference>
<organism evidence="7 8">
    <name type="scientific">Candidatus Francisella endociliophora</name>
    <dbReference type="NCBI Taxonomy" id="653937"/>
    <lineage>
        <taxon>Bacteria</taxon>
        <taxon>Pseudomonadati</taxon>
        <taxon>Pseudomonadota</taxon>
        <taxon>Gammaproteobacteria</taxon>
        <taxon>Thiotrichales</taxon>
        <taxon>Francisellaceae</taxon>
        <taxon>Francisella</taxon>
    </lineage>
</organism>
<dbReference type="InterPro" id="IPR019734">
    <property type="entry name" value="TPR_rpt"/>
</dbReference>
<dbReference type="Pfam" id="PF13525">
    <property type="entry name" value="YfiO"/>
    <property type="match status" value="1"/>
</dbReference>
<name>A0A097EN94_9GAMM</name>
<keyword evidence="8" id="KW-1185">Reference proteome</keyword>
<sequence>MTRFLYLIGAILLVLSLSSCGPKKDSELPQVYTGYTASFIYAKAHQQMQNEKYFDSIRSYKSLVAQYPFTPLAEKGMVDLVYVYYMDDESTMALALGQQFIKMYPYSKYKGYVYYMIGVVGFEDGRGLLQTYAPYDMNFHDPTGYKDAYTNFEKALQLDPKGGFVPDAKRRMVYINNVVAEYYNDIAHFYFKRGAYNAAIDRASQVVRNYPQSTSTEDALILTIRAYNKLKLFDQAKANIRVLKKNYPKSKFLKNLRPDGTEEPSWYETWFGWL</sequence>
<keyword evidence="1 4" id="KW-0732">Signal</keyword>
<dbReference type="Gene3D" id="1.25.40.10">
    <property type="entry name" value="Tetratricopeptide repeat domain"/>
    <property type="match status" value="1"/>
</dbReference>
<dbReference type="InterPro" id="IPR039565">
    <property type="entry name" value="BamD-like"/>
</dbReference>
<dbReference type="CDD" id="cd15830">
    <property type="entry name" value="BamD"/>
    <property type="match status" value="1"/>
</dbReference>
<keyword evidence="3 4" id="KW-0998">Cell outer membrane</keyword>
<evidence type="ECO:0000256" key="4">
    <source>
        <dbReference type="HAMAP-Rule" id="MF_00922"/>
    </source>
</evidence>
<dbReference type="GO" id="GO:0043165">
    <property type="term" value="P:Gram-negative-bacterium-type cell outer membrane assembly"/>
    <property type="evidence" value="ECO:0007669"/>
    <property type="project" value="UniProtKB-UniRule"/>
</dbReference>
<proteinExistence type="inferred from homology"/>
<dbReference type="AlphaFoldDB" id="A0A097EN94"/>
<evidence type="ECO:0000256" key="1">
    <source>
        <dbReference type="ARBA" id="ARBA00022729"/>
    </source>
</evidence>
<keyword evidence="5" id="KW-0802">TPR repeat</keyword>
<protein>
    <recommendedName>
        <fullName evidence="4">Outer membrane protein assembly factor BamD</fullName>
    </recommendedName>
</protein>
<keyword evidence="4" id="KW-0564">Palmitate</keyword>
<gene>
    <name evidence="4" type="primary">bamD</name>
    <name evidence="7" type="ORF">LO80_02945</name>
</gene>
<dbReference type="Proteomes" id="UP000029672">
    <property type="component" value="Chromosome"/>
</dbReference>
<comment type="subunit">
    <text evidence="4">Part of the Bam complex.</text>
</comment>
<comment type="function">
    <text evidence="4">Part of the outer membrane protein assembly complex, which is involved in assembly and insertion of beta-barrel proteins into the outer membrane.</text>
</comment>
<dbReference type="InterPro" id="IPR011990">
    <property type="entry name" value="TPR-like_helical_dom_sf"/>
</dbReference>
<evidence type="ECO:0000256" key="3">
    <source>
        <dbReference type="ARBA" id="ARBA00023237"/>
    </source>
</evidence>
<dbReference type="STRING" id="1547445.LO80_02945"/>
<dbReference type="GO" id="GO:0009279">
    <property type="term" value="C:cell outer membrane"/>
    <property type="evidence" value="ECO:0007669"/>
    <property type="project" value="UniProtKB-SubCell"/>
</dbReference>
<evidence type="ECO:0000256" key="5">
    <source>
        <dbReference type="PROSITE-ProRule" id="PRU00339"/>
    </source>
</evidence>
<dbReference type="OrthoDB" id="9779191at2"/>
<dbReference type="EMBL" id="CP009574">
    <property type="protein sequence ID" value="AIT09034.1"/>
    <property type="molecule type" value="Genomic_DNA"/>
</dbReference>
<dbReference type="GO" id="GO:0051205">
    <property type="term" value="P:protein insertion into membrane"/>
    <property type="evidence" value="ECO:0007669"/>
    <property type="project" value="UniProtKB-UniRule"/>
</dbReference>
<dbReference type="RefSeq" id="WP_040008393.1">
    <property type="nucleotide sequence ID" value="NZ_CP009574.1"/>
</dbReference>
<dbReference type="NCBIfam" id="TIGR03302">
    <property type="entry name" value="OM_YfiO"/>
    <property type="match status" value="1"/>
</dbReference>
<feature type="domain" description="Outer membrane lipoprotein BamD-like" evidence="6">
    <location>
        <begin position="37"/>
        <end position="238"/>
    </location>
</feature>
<dbReference type="InterPro" id="IPR017689">
    <property type="entry name" value="BamD"/>
</dbReference>
<dbReference type="KEGG" id="frf:LO80_02945"/>
<dbReference type="SUPFAM" id="SSF48452">
    <property type="entry name" value="TPR-like"/>
    <property type="match status" value="2"/>
</dbReference>
<dbReference type="eggNOG" id="COG4105">
    <property type="taxonomic scope" value="Bacteria"/>
</dbReference>
<accession>A0A097EN94</accession>
<evidence type="ECO:0000256" key="2">
    <source>
        <dbReference type="ARBA" id="ARBA00023136"/>
    </source>
</evidence>
<dbReference type="PROSITE" id="PS51257">
    <property type="entry name" value="PROKAR_LIPOPROTEIN"/>
    <property type="match status" value="1"/>
</dbReference>
<keyword evidence="2 4" id="KW-0472">Membrane</keyword>
<evidence type="ECO:0000313" key="7">
    <source>
        <dbReference type="EMBL" id="AIT09034.1"/>
    </source>
</evidence>
<dbReference type="HOGENOM" id="CLU_065982_0_1_6"/>
<dbReference type="HAMAP" id="MF_00922">
    <property type="entry name" value="OM_assembly_BamD"/>
    <property type="match status" value="1"/>
</dbReference>
<keyword evidence="4" id="KW-0449">Lipoprotein</keyword>
<reference evidence="7 8" key="1">
    <citation type="submission" date="2014-10" db="EMBL/GenBank/DDBJ databases">
        <title>Whole genome sequence of Francisella endociliophora strain FSC1006, isolated from a laboratory culture of the marine ciliate Euplotes raikovi.</title>
        <authorList>
            <person name="Granberg M."/>
            <person name="Backman S."/>
            <person name="Lundmark E."/>
            <person name="Nilsson E."/>
            <person name="Karlsson E."/>
            <person name="Thelaus J."/>
            <person name="Ohrman C."/>
            <person name="Larkeryd A."/>
            <person name="Stenberg P."/>
        </authorList>
    </citation>
    <scope>NUCLEOTIDE SEQUENCE [LARGE SCALE GENOMIC DNA]</scope>
    <source>
        <strain evidence="7 8">FSC1006</strain>
    </source>
</reference>